<dbReference type="InterPro" id="IPR037185">
    <property type="entry name" value="EmrE-like"/>
</dbReference>
<feature type="transmembrane region" description="Helical" evidence="1">
    <location>
        <begin position="243"/>
        <end position="264"/>
    </location>
</feature>
<feature type="domain" description="EamA" evidence="2">
    <location>
        <begin position="4"/>
        <end position="131"/>
    </location>
</feature>
<keyword evidence="1" id="KW-0472">Membrane</keyword>
<sequence length="289" mass="30161">MSDLLIAATCSVLVSVLLRLVRRLQVDVGQAIAWNYLVACACSLLAFRPELAALRATPAAWPPLLGLGILLPTIFLALAGSVRHAGIVRTEVAQRLSLLISLLAAFVLFGELPSVAKAAGMALGFAALAALLARPASGARAPMATPNRVRWGFPALVFVGFGVIDVLFKRVVQTGVPLGTALLAMFALALVVSVLLQGWRLTCAQARLSARSLAAGLALGLFNFANILFYLRAHQALLGRPALVFAGMNLGVIALGTLAGLGLFRERLSRMNQAGLALALAAIALLARG</sequence>
<organism evidence="3 4">
    <name type="scientific">Fulvimonas yonginensis</name>
    <dbReference type="NCBI Taxonomy" id="1495200"/>
    <lineage>
        <taxon>Bacteria</taxon>
        <taxon>Pseudomonadati</taxon>
        <taxon>Pseudomonadota</taxon>
        <taxon>Gammaproteobacteria</taxon>
        <taxon>Lysobacterales</taxon>
        <taxon>Rhodanobacteraceae</taxon>
        <taxon>Fulvimonas</taxon>
    </lineage>
</organism>
<evidence type="ECO:0000313" key="3">
    <source>
        <dbReference type="EMBL" id="MEI7035307.1"/>
    </source>
</evidence>
<feature type="transmembrane region" description="Helical" evidence="1">
    <location>
        <begin position="60"/>
        <end position="80"/>
    </location>
</feature>
<evidence type="ECO:0000256" key="1">
    <source>
        <dbReference type="SAM" id="Phobius"/>
    </source>
</evidence>
<dbReference type="RefSeq" id="WP_336805922.1">
    <property type="nucleotide sequence ID" value="NZ_JBBBNY010000001.1"/>
</dbReference>
<comment type="caution">
    <text evidence="3">The sequence shown here is derived from an EMBL/GenBank/DDBJ whole genome shotgun (WGS) entry which is preliminary data.</text>
</comment>
<reference evidence="3 4" key="1">
    <citation type="journal article" date="2014" name="Int. J. Syst. Evol. Microbiol.">
        <title>Fulvimonas yonginensis sp. nov., isolated from greenhouse soil, and emended description of the genus Fulvimonas.</title>
        <authorList>
            <person name="Ahn J.H."/>
            <person name="Kim S.J."/>
            <person name="Weon H.Y."/>
            <person name="Hong S.B."/>
            <person name="Seok S.J."/>
            <person name="Kwon S.W."/>
        </authorList>
    </citation>
    <scope>NUCLEOTIDE SEQUENCE [LARGE SCALE GENOMIC DNA]</scope>
    <source>
        <strain evidence="3 4">KACC 16952</strain>
    </source>
</reference>
<feature type="transmembrane region" description="Helical" evidence="1">
    <location>
        <begin position="115"/>
        <end position="133"/>
    </location>
</feature>
<feature type="transmembrane region" description="Helical" evidence="1">
    <location>
        <begin position="153"/>
        <end position="172"/>
    </location>
</feature>
<keyword evidence="4" id="KW-1185">Reference proteome</keyword>
<dbReference type="Pfam" id="PF00892">
    <property type="entry name" value="EamA"/>
    <property type="match status" value="1"/>
</dbReference>
<proteinExistence type="predicted"/>
<gene>
    <name evidence="3" type="ORF">WAT24_00890</name>
</gene>
<protein>
    <submittedName>
        <fullName evidence="3">EamA/RhaT family transporter</fullName>
    </submittedName>
</protein>
<name>A0ABU8J877_9GAMM</name>
<evidence type="ECO:0000259" key="2">
    <source>
        <dbReference type="Pfam" id="PF00892"/>
    </source>
</evidence>
<dbReference type="Proteomes" id="UP001381174">
    <property type="component" value="Unassembled WGS sequence"/>
</dbReference>
<feature type="transmembrane region" description="Helical" evidence="1">
    <location>
        <begin position="178"/>
        <end position="196"/>
    </location>
</feature>
<dbReference type="SUPFAM" id="SSF103481">
    <property type="entry name" value="Multidrug resistance efflux transporter EmrE"/>
    <property type="match status" value="1"/>
</dbReference>
<accession>A0ABU8J877</accession>
<evidence type="ECO:0000313" key="4">
    <source>
        <dbReference type="Proteomes" id="UP001381174"/>
    </source>
</evidence>
<keyword evidence="1" id="KW-0812">Transmembrane</keyword>
<dbReference type="InterPro" id="IPR000620">
    <property type="entry name" value="EamA_dom"/>
</dbReference>
<feature type="transmembrane region" description="Helical" evidence="1">
    <location>
        <begin position="92"/>
        <end position="109"/>
    </location>
</feature>
<keyword evidence="1" id="KW-1133">Transmembrane helix</keyword>
<dbReference type="EMBL" id="JBBBNY010000001">
    <property type="protein sequence ID" value="MEI7035307.1"/>
    <property type="molecule type" value="Genomic_DNA"/>
</dbReference>
<feature type="transmembrane region" description="Helical" evidence="1">
    <location>
        <begin position="208"/>
        <end position="231"/>
    </location>
</feature>